<reference evidence="1 2" key="1">
    <citation type="submission" date="2020-08" db="EMBL/GenBank/DDBJ databases">
        <title>A Genomic Blueprint of the Chicken Gut Microbiome.</title>
        <authorList>
            <person name="Gilroy R."/>
            <person name="Ravi A."/>
            <person name="Getino M."/>
            <person name="Pursley I."/>
            <person name="Horton D.L."/>
            <person name="Alikhan N.-F."/>
            <person name="Baker D."/>
            <person name="Gharbi K."/>
            <person name="Hall N."/>
            <person name="Watson M."/>
            <person name="Adriaenssens E.M."/>
            <person name="Foster-Nyarko E."/>
            <person name="Jarju S."/>
            <person name="Secka A."/>
            <person name="Antonio M."/>
            <person name="Oren A."/>
            <person name="Chaudhuri R."/>
            <person name="La Ragione R.M."/>
            <person name="Hildebrand F."/>
            <person name="Pallen M.J."/>
        </authorList>
    </citation>
    <scope>NUCLEOTIDE SEQUENCE [LARGE SCALE GENOMIC DNA]</scope>
    <source>
        <strain evidence="1 2">Re31</strain>
    </source>
</reference>
<evidence type="ECO:0000313" key="1">
    <source>
        <dbReference type="EMBL" id="MBD8027338.1"/>
    </source>
</evidence>
<protein>
    <submittedName>
        <fullName evidence="1">Uncharacterized protein</fullName>
    </submittedName>
</protein>
<gene>
    <name evidence="1" type="ORF">H9636_11795</name>
</gene>
<dbReference type="Proteomes" id="UP000640930">
    <property type="component" value="Unassembled WGS sequence"/>
</dbReference>
<proteinExistence type="predicted"/>
<name>A0ABR8XDP8_9BACL</name>
<dbReference type="EMBL" id="JACSQA010000017">
    <property type="protein sequence ID" value="MBD8027338.1"/>
    <property type="molecule type" value="Genomic_DNA"/>
</dbReference>
<evidence type="ECO:0000313" key="2">
    <source>
        <dbReference type="Proteomes" id="UP000640930"/>
    </source>
</evidence>
<keyword evidence="2" id="KW-1185">Reference proteome</keyword>
<organism evidence="1 2">
    <name type="scientific">Ureibacillus galli</name>
    <dbReference type="NCBI Taxonomy" id="2762222"/>
    <lineage>
        <taxon>Bacteria</taxon>
        <taxon>Bacillati</taxon>
        <taxon>Bacillota</taxon>
        <taxon>Bacilli</taxon>
        <taxon>Bacillales</taxon>
        <taxon>Caryophanaceae</taxon>
        <taxon>Ureibacillus</taxon>
    </lineage>
</organism>
<sequence>MLKIDEQLLNESKGLIGQPLEDAIFNFQSKEIDVDIFGAILPTEPLLVNFEKAKDLVVSIAQKHWGEVDLFLHATLQKTSLDLENANQRLISYFSSPQGTKALFDYLLVHNTMEFENLISLVFGKEVKLSKSVGGLRQIHLYKIGKKYFLHIIYNDRSPFWNMLFAKKIYSIFMQTPVEDIQNATQLLKQFKSLLEQFHTLNQSVIIINQLISYIDNENIRSYQLKEFHLFNLIVHYNGGKRHFRKLNTMIEEIIINWGKGKWALSEKEYTLLIYIQAITAYKQSHVEKVIEYGKYLITKDRLINHAIELLLEYSDVLPSLKPEPSTLVKRYDKNYLEHIFFILIDALVQNKQFNEVVQLIQQHEIASCTSIYEYFNIPEMKQESLFKIEATVQRDLAYIVHNSPQYVWHSIEVWLQHYQNKEGPYYEISEMTSRHLCNLLKALFATEQYELFEKLMEIYNKYLKIIPHFDDLRDFVSQYVQIKQ</sequence>
<dbReference type="RefSeq" id="WP_191707778.1">
    <property type="nucleotide sequence ID" value="NZ_JACSQA010000017.1"/>
</dbReference>
<accession>A0ABR8XDP8</accession>
<comment type="caution">
    <text evidence="1">The sequence shown here is derived from an EMBL/GenBank/DDBJ whole genome shotgun (WGS) entry which is preliminary data.</text>
</comment>